<keyword evidence="4" id="KW-0479">Metal-binding</keyword>
<dbReference type="InterPro" id="IPR024079">
    <property type="entry name" value="MetalloPept_cat_dom_sf"/>
</dbReference>
<dbReference type="GeneTree" id="ENSGT00530000063996"/>
<keyword evidence="12" id="KW-1185">Reference proteome</keyword>
<name>A0A8C9QLE0_SCLFO</name>
<dbReference type="RefSeq" id="XP_018617325.1">
    <property type="nucleotide sequence ID" value="XM_018761809.1"/>
</dbReference>
<dbReference type="Gene3D" id="3.40.390.10">
    <property type="entry name" value="Collagenase (Catalytic Domain)"/>
    <property type="match status" value="1"/>
</dbReference>
<dbReference type="Pfam" id="PF07998">
    <property type="entry name" value="Peptidase_M54"/>
    <property type="match status" value="1"/>
</dbReference>
<accession>A0A8C9QLE0</accession>
<dbReference type="PANTHER" id="PTHR32205:SF5">
    <property type="entry name" value="ARCHAEMETZINCIN-2"/>
    <property type="match status" value="1"/>
</dbReference>
<evidence type="ECO:0000256" key="1">
    <source>
        <dbReference type="ARBA" id="ARBA00001947"/>
    </source>
</evidence>
<dbReference type="GeneID" id="108940033"/>
<dbReference type="CTD" id="51321"/>
<dbReference type="RefSeq" id="XP_018617326.1">
    <property type="nucleotide sequence ID" value="XM_018761810.1"/>
</dbReference>
<keyword evidence="7" id="KW-0482">Metalloprotease</keyword>
<keyword evidence="5" id="KW-0378">Hydrolase</keyword>
<dbReference type="GO" id="GO:0046872">
    <property type="term" value="F:metal ion binding"/>
    <property type="evidence" value="ECO:0007669"/>
    <property type="project" value="UniProtKB-KW"/>
</dbReference>
<dbReference type="InterPro" id="IPR012962">
    <property type="entry name" value="Pept_M54_archaemetzincn"/>
</dbReference>
<evidence type="ECO:0000256" key="6">
    <source>
        <dbReference type="ARBA" id="ARBA00022833"/>
    </source>
</evidence>
<comment type="similarity">
    <text evidence="2">Belongs to the peptidase M54 family.</text>
</comment>
<dbReference type="AlphaFoldDB" id="A0A8C9QLE0"/>
<comment type="cofactor">
    <cofactor evidence="1">
        <name>Zn(2+)</name>
        <dbReference type="ChEBI" id="CHEBI:29105"/>
    </cofactor>
</comment>
<reference evidence="11" key="2">
    <citation type="submission" date="2025-08" db="UniProtKB">
        <authorList>
            <consortium name="Ensembl"/>
        </authorList>
    </citation>
    <scope>IDENTIFICATION</scope>
</reference>
<dbReference type="CDD" id="cd11375">
    <property type="entry name" value="Peptidase_M54"/>
    <property type="match status" value="1"/>
</dbReference>
<evidence type="ECO:0000256" key="9">
    <source>
        <dbReference type="ARBA" id="ARBA00040634"/>
    </source>
</evidence>
<evidence type="ECO:0000256" key="2">
    <source>
        <dbReference type="ARBA" id="ARBA00006954"/>
    </source>
</evidence>
<dbReference type="PANTHER" id="PTHR32205">
    <property type="entry name" value="ARCHAEMETZINCIN-2-RELATED"/>
    <property type="match status" value="1"/>
</dbReference>
<protein>
    <recommendedName>
        <fullName evidence="9">Archaemetzincin-2</fullName>
    </recommendedName>
    <alternativeName>
        <fullName evidence="10">Archeobacterial metalloproteinase-like protein 2</fullName>
    </alternativeName>
</protein>
<comment type="function">
    <text evidence="8">Probable zinc metalloprotease.</text>
</comment>
<evidence type="ECO:0000313" key="11">
    <source>
        <dbReference type="Ensembl" id="ENSSFOP00015000063.2"/>
    </source>
</evidence>
<dbReference type="GO" id="GO:0006508">
    <property type="term" value="P:proteolysis"/>
    <property type="evidence" value="ECO:0007669"/>
    <property type="project" value="UniProtKB-KW"/>
</dbReference>
<sequence length="358" mass="41007">MQVIQHSVERLRTALVSNRPDLAERYTKFSREERRLLEEGLQPDSPLFFAITLHSDSDWITSHPEAPQDFQSFYSNPYRSTPIKGRNTVYIQTIGSFGDTEGVEGQYVEWLREYCEAFYFGLPVKLLDPLMVADTGCTFRINSISHNLQIHAGDLLHFLKKRKPKDAFCIVGITMIDLYPKDSWNFVFGQASLTEGVGVFSFARYDDNFYSRSYKGRLQKGKVLKPNDYSVFTGYYTPPITSTLLLRSCKTLTHEIGHIFGIKHCQWLQCVMQGSNHLEESDRRPLDLCPICLRKLHSVLGFRIAERYKALLQWMELDAAQHGAAVPMGDSAKPTQAFQSSWQWLQSKSHGTVQESGR</sequence>
<evidence type="ECO:0000256" key="10">
    <source>
        <dbReference type="ARBA" id="ARBA00043240"/>
    </source>
</evidence>
<dbReference type="SUPFAM" id="SSF55486">
    <property type="entry name" value="Metalloproteases ('zincins'), catalytic domain"/>
    <property type="match status" value="1"/>
</dbReference>
<dbReference type="Proteomes" id="UP000694397">
    <property type="component" value="Chromosome 20"/>
</dbReference>
<reference evidence="11 12" key="1">
    <citation type="submission" date="2019-04" db="EMBL/GenBank/DDBJ databases">
        <authorList>
            <consortium name="Wellcome Sanger Institute Data Sharing"/>
        </authorList>
    </citation>
    <scope>NUCLEOTIDE SEQUENCE [LARGE SCALE GENOMIC DNA]</scope>
</reference>
<organism evidence="11 12">
    <name type="scientific">Scleropages formosus</name>
    <name type="common">Asian bonytongue</name>
    <name type="synonym">Osteoglossum formosum</name>
    <dbReference type="NCBI Taxonomy" id="113540"/>
    <lineage>
        <taxon>Eukaryota</taxon>
        <taxon>Metazoa</taxon>
        <taxon>Chordata</taxon>
        <taxon>Craniata</taxon>
        <taxon>Vertebrata</taxon>
        <taxon>Euteleostomi</taxon>
        <taxon>Actinopterygii</taxon>
        <taxon>Neopterygii</taxon>
        <taxon>Teleostei</taxon>
        <taxon>Osteoglossocephala</taxon>
        <taxon>Osteoglossomorpha</taxon>
        <taxon>Osteoglossiformes</taxon>
        <taxon>Osteoglossidae</taxon>
        <taxon>Scleropages</taxon>
    </lineage>
</organism>
<dbReference type="OrthoDB" id="2365600at2759"/>
<evidence type="ECO:0000256" key="8">
    <source>
        <dbReference type="ARBA" id="ARBA00024316"/>
    </source>
</evidence>
<evidence type="ECO:0000256" key="7">
    <source>
        <dbReference type="ARBA" id="ARBA00023049"/>
    </source>
</evidence>
<evidence type="ECO:0000256" key="3">
    <source>
        <dbReference type="ARBA" id="ARBA00022670"/>
    </source>
</evidence>
<keyword evidence="3" id="KW-0645">Protease</keyword>
<reference evidence="11" key="3">
    <citation type="submission" date="2025-09" db="UniProtKB">
        <authorList>
            <consortium name="Ensembl"/>
        </authorList>
    </citation>
    <scope>IDENTIFICATION</scope>
</reference>
<evidence type="ECO:0000256" key="5">
    <source>
        <dbReference type="ARBA" id="ARBA00022801"/>
    </source>
</evidence>
<dbReference type="Ensembl" id="ENSSFOT00015000087.2">
    <property type="protein sequence ID" value="ENSSFOP00015000063.2"/>
    <property type="gene ID" value="ENSSFOG00015000091.2"/>
</dbReference>
<keyword evidence="6" id="KW-0862">Zinc</keyword>
<proteinExistence type="inferred from homology"/>
<evidence type="ECO:0000313" key="12">
    <source>
        <dbReference type="Proteomes" id="UP000694397"/>
    </source>
</evidence>
<evidence type="ECO:0000256" key="4">
    <source>
        <dbReference type="ARBA" id="ARBA00022723"/>
    </source>
</evidence>
<dbReference type="KEGG" id="sfm:108940033"/>
<dbReference type="InterPro" id="IPR052009">
    <property type="entry name" value="Archaemetzincin"/>
</dbReference>
<dbReference type="GO" id="GO:0008237">
    <property type="term" value="F:metallopeptidase activity"/>
    <property type="evidence" value="ECO:0007669"/>
    <property type="project" value="UniProtKB-KW"/>
</dbReference>
<gene>
    <name evidence="11" type="primary">AMZ2</name>
</gene>